<reference evidence="13" key="1">
    <citation type="journal article" date="2020" name="Nature">
        <title>Giant virus diversity and host interactions through global metagenomics.</title>
        <authorList>
            <person name="Schulz F."/>
            <person name="Roux S."/>
            <person name="Paez-Espino D."/>
            <person name="Jungbluth S."/>
            <person name="Walsh D.A."/>
            <person name="Denef V.J."/>
            <person name="McMahon K.D."/>
            <person name="Konstantinidis K.T."/>
            <person name="Eloe-Fadrosh E.A."/>
            <person name="Kyrpides N.C."/>
            <person name="Woyke T."/>
        </authorList>
    </citation>
    <scope>NUCLEOTIDE SEQUENCE</scope>
    <source>
        <strain evidence="13">GVMAG-M-3300020185-33</strain>
    </source>
</reference>
<evidence type="ECO:0000256" key="10">
    <source>
        <dbReference type="ARBA" id="ARBA00023180"/>
    </source>
</evidence>
<dbReference type="GO" id="GO:0005794">
    <property type="term" value="C:Golgi apparatus"/>
    <property type="evidence" value="ECO:0007669"/>
    <property type="project" value="TreeGrafter"/>
</dbReference>
<dbReference type="InterPro" id="IPR027791">
    <property type="entry name" value="Galactosyl_T_C"/>
</dbReference>
<keyword evidence="4" id="KW-0328">Glycosyltransferase</keyword>
<evidence type="ECO:0000313" key="13">
    <source>
        <dbReference type="EMBL" id="QHS99143.1"/>
    </source>
</evidence>
<dbReference type="Pfam" id="PF02709">
    <property type="entry name" value="Glyco_transf_7C"/>
    <property type="match status" value="1"/>
</dbReference>
<keyword evidence="8" id="KW-1133">Transmembrane helix</keyword>
<dbReference type="InterPro" id="IPR029044">
    <property type="entry name" value="Nucleotide-diphossugar_trans"/>
</dbReference>
<organism evidence="13">
    <name type="scientific">viral metagenome</name>
    <dbReference type="NCBI Taxonomy" id="1070528"/>
    <lineage>
        <taxon>unclassified sequences</taxon>
        <taxon>metagenomes</taxon>
        <taxon>organismal metagenomes</taxon>
    </lineage>
</organism>
<comment type="subcellular location">
    <subcellularLocation>
        <location evidence="1">Membrane</location>
        <topology evidence="1">Single-pass type II membrane protein</topology>
    </subcellularLocation>
</comment>
<keyword evidence="6" id="KW-0812">Transmembrane</keyword>
<dbReference type="PANTHER" id="PTHR19300:SF57">
    <property type="entry name" value="BETA-1,4-N-ACETYLGALACTOSAMINYLTRANSFERASE"/>
    <property type="match status" value="1"/>
</dbReference>
<comment type="similarity">
    <text evidence="3">Belongs to the glycosyltransferase 7 family.</text>
</comment>
<proteinExistence type="inferred from homology"/>
<dbReference type="PANTHER" id="PTHR19300">
    <property type="entry name" value="BETA-1,4-GALACTOSYLTRANSFERASE"/>
    <property type="match status" value="1"/>
</dbReference>
<evidence type="ECO:0000256" key="2">
    <source>
        <dbReference type="ARBA" id="ARBA00004922"/>
    </source>
</evidence>
<accession>A0A6C0C6J7</accession>
<dbReference type="Gene3D" id="3.90.550.10">
    <property type="entry name" value="Spore Coat Polysaccharide Biosynthesis Protein SpsA, Chain A"/>
    <property type="match status" value="1"/>
</dbReference>
<name>A0A6C0C6J7_9ZZZZ</name>
<evidence type="ECO:0000259" key="12">
    <source>
        <dbReference type="Pfam" id="PF13733"/>
    </source>
</evidence>
<dbReference type="GO" id="GO:0016020">
    <property type="term" value="C:membrane"/>
    <property type="evidence" value="ECO:0007669"/>
    <property type="project" value="UniProtKB-SubCell"/>
</dbReference>
<evidence type="ECO:0000256" key="1">
    <source>
        <dbReference type="ARBA" id="ARBA00004606"/>
    </source>
</evidence>
<dbReference type="InterPro" id="IPR027995">
    <property type="entry name" value="Galactosyl_T_N"/>
</dbReference>
<dbReference type="Pfam" id="PF13733">
    <property type="entry name" value="Glyco_transf_7N"/>
    <property type="match status" value="1"/>
</dbReference>
<keyword evidence="9" id="KW-0472">Membrane</keyword>
<protein>
    <recommendedName>
        <fullName evidence="14">Glycosyltransferase</fullName>
    </recommendedName>
</protein>
<feature type="domain" description="Galactosyltransferase N-terminal" evidence="12">
    <location>
        <begin position="26"/>
        <end position="104"/>
    </location>
</feature>
<dbReference type="AlphaFoldDB" id="A0A6C0C6J7"/>
<evidence type="ECO:0008006" key="14">
    <source>
        <dbReference type="Google" id="ProtNLM"/>
    </source>
</evidence>
<evidence type="ECO:0000256" key="3">
    <source>
        <dbReference type="ARBA" id="ARBA00005735"/>
    </source>
</evidence>
<keyword evidence="7" id="KW-0735">Signal-anchor</keyword>
<dbReference type="SUPFAM" id="SSF53448">
    <property type="entry name" value="Nucleotide-diphospho-sugar transferases"/>
    <property type="match status" value="1"/>
</dbReference>
<feature type="domain" description="Galactosyltransferase C-terminal" evidence="11">
    <location>
        <begin position="122"/>
        <end position="174"/>
    </location>
</feature>
<dbReference type="GO" id="GO:0008378">
    <property type="term" value="F:galactosyltransferase activity"/>
    <property type="evidence" value="ECO:0007669"/>
    <property type="project" value="TreeGrafter"/>
</dbReference>
<dbReference type="GO" id="GO:0005975">
    <property type="term" value="P:carbohydrate metabolic process"/>
    <property type="evidence" value="ECO:0007669"/>
    <property type="project" value="InterPro"/>
</dbReference>
<evidence type="ECO:0000256" key="9">
    <source>
        <dbReference type="ARBA" id="ARBA00023136"/>
    </source>
</evidence>
<evidence type="ECO:0000256" key="6">
    <source>
        <dbReference type="ARBA" id="ARBA00022692"/>
    </source>
</evidence>
<sequence length="287" mass="33753">MTDNNISMDISEIQAPEKTDTVVPSKVFIVPYRDREPHKVVFTQIMPYILGDSNYRILFIHQQDNRPFNRGGIKNIGFHYVKKTWPEHWKNITLIFHDIDFLAFKKDQFSFDTKHGEINHFYGYQHTLGGIFAIKGGDFEKTSGFPNIWTWGLEDNVLKERAIAIGIKIVYPQFLHAQHNTKNIIALWHGWDRLINPDIGIQKIHYNIDSLWTMKNIEWHEEKIQDKVWMINVTNFEVPITTNNQAVKNATVQNSRINRIFKSWRSVRTNNIPRRRGGGLLLKWGKK</sequence>
<evidence type="ECO:0000256" key="8">
    <source>
        <dbReference type="ARBA" id="ARBA00022989"/>
    </source>
</evidence>
<dbReference type="UniPathway" id="UPA00378"/>
<evidence type="ECO:0000259" key="11">
    <source>
        <dbReference type="Pfam" id="PF02709"/>
    </source>
</evidence>
<evidence type="ECO:0000256" key="5">
    <source>
        <dbReference type="ARBA" id="ARBA00022679"/>
    </source>
</evidence>
<dbReference type="EMBL" id="MN739335">
    <property type="protein sequence ID" value="QHS99143.1"/>
    <property type="molecule type" value="Genomic_DNA"/>
</dbReference>
<evidence type="ECO:0000256" key="7">
    <source>
        <dbReference type="ARBA" id="ARBA00022968"/>
    </source>
</evidence>
<evidence type="ECO:0000256" key="4">
    <source>
        <dbReference type="ARBA" id="ARBA00022676"/>
    </source>
</evidence>
<keyword evidence="10" id="KW-0325">Glycoprotein</keyword>
<dbReference type="InterPro" id="IPR003859">
    <property type="entry name" value="Galactosyl_T"/>
</dbReference>
<keyword evidence="5" id="KW-0808">Transferase</keyword>
<comment type="pathway">
    <text evidence="2">Protein modification; protein glycosylation.</text>
</comment>